<accession>A0A1A9S1Z7</accession>
<reference evidence="2" key="1">
    <citation type="submission" date="2016-05" db="EMBL/GenBank/DDBJ databases">
        <title>Draft genome of Corynebacterium afermentans subsp. afermentans LCDC 88199T.</title>
        <authorList>
            <person name="Bernier A.-M."/>
            <person name="Bernard K."/>
        </authorList>
    </citation>
    <scope>NUCLEOTIDE SEQUENCE [LARGE SCALE GENOMIC DNA]</scope>
    <source>
        <strain evidence="2">NML02-A-017</strain>
    </source>
</reference>
<sequence length="59" mass="6607">MVCPQGQWKAAHCIKRAAFYERTIAFMEMAAGYKQKAGRLPAAAKARKGYLKTGMPVFR</sequence>
<comment type="caution">
    <text evidence="1">The sequence shown here is derived from an EMBL/GenBank/DDBJ whole genome shotgun (WGS) entry which is preliminary data.</text>
</comment>
<keyword evidence="2" id="KW-1185">Reference proteome</keyword>
<name>A0A1A9S1Z7_9NEIS</name>
<dbReference type="Proteomes" id="UP000077885">
    <property type="component" value="Unassembled WGS sequence"/>
</dbReference>
<protein>
    <submittedName>
        <fullName evidence="1">Uncharacterized protein</fullName>
    </submittedName>
</protein>
<evidence type="ECO:0000313" key="1">
    <source>
        <dbReference type="EMBL" id="OAM31119.1"/>
    </source>
</evidence>
<dbReference type="EMBL" id="LXSL01000011">
    <property type="protein sequence ID" value="OAM31119.1"/>
    <property type="molecule type" value="Genomic_DNA"/>
</dbReference>
<gene>
    <name evidence="1" type="ORF">A7P95_01055</name>
</gene>
<dbReference type="AlphaFoldDB" id="A0A1A9S1Z7"/>
<evidence type="ECO:0000313" key="2">
    <source>
        <dbReference type="Proteomes" id="UP000077885"/>
    </source>
</evidence>
<proteinExistence type="predicted"/>
<organism evidence="1 2">
    <name type="scientific">Eikenella longinqua</name>
    <dbReference type="NCBI Taxonomy" id="1795827"/>
    <lineage>
        <taxon>Bacteria</taxon>
        <taxon>Pseudomonadati</taxon>
        <taxon>Pseudomonadota</taxon>
        <taxon>Betaproteobacteria</taxon>
        <taxon>Neisseriales</taxon>
        <taxon>Neisseriaceae</taxon>
        <taxon>Eikenella</taxon>
    </lineage>
</organism>